<dbReference type="EMBL" id="AP014802">
    <property type="protein sequence ID" value="BAQ71614.1"/>
    <property type="molecule type" value="Genomic_DNA"/>
</dbReference>
<accession>A0A0D6BA09</accession>
<gene>
    <name evidence="1" type="ORF">NHU_04501</name>
</gene>
<dbReference type="AlphaFoldDB" id="A0A0D6BA09"/>
<dbReference type="NCBIfam" id="TIGR04108">
    <property type="entry name" value="HutX"/>
    <property type="match status" value="1"/>
</dbReference>
<sequence>MMTPSPDTAAAIRADLAEHPGATLEDAAARTGTTVAEVLACLPEGEATLVPGAAFEEVMAEIARWGDITLVMNTGDVILEAKGPLPEGRVAQGFFNLHGRPIGGHIRARACAQVAFVARSLFGTDTRSVQFLDARGGVLFKIYLGRDAARALIPAQLVAFDALRARLARGQMAGTFRDLSRND</sequence>
<evidence type="ECO:0000313" key="1">
    <source>
        <dbReference type="EMBL" id="BAQ71614.1"/>
    </source>
</evidence>
<dbReference type="InterPro" id="IPR010413">
    <property type="entry name" value="HutX-like"/>
</dbReference>
<dbReference type="SUPFAM" id="SSF144064">
    <property type="entry name" value="Heme iron utilization protein-like"/>
    <property type="match status" value="1"/>
</dbReference>
<name>A0A0D6BA09_RHOSU</name>
<dbReference type="PIRSF" id="PIRSF030840">
    <property type="entry name" value="DUF1008"/>
    <property type="match status" value="1"/>
</dbReference>
<evidence type="ECO:0000313" key="2">
    <source>
        <dbReference type="Proteomes" id="UP000064912"/>
    </source>
</evidence>
<dbReference type="Pfam" id="PF06228">
    <property type="entry name" value="ChuX_HutX"/>
    <property type="match status" value="1"/>
</dbReference>
<organism evidence="1 2">
    <name type="scientific">Rhodovulum sulfidophilum</name>
    <name type="common">Rhodobacter sulfidophilus</name>
    <dbReference type="NCBI Taxonomy" id="35806"/>
    <lineage>
        <taxon>Bacteria</taxon>
        <taxon>Pseudomonadati</taxon>
        <taxon>Pseudomonadota</taxon>
        <taxon>Alphaproteobacteria</taxon>
        <taxon>Rhodobacterales</taxon>
        <taxon>Paracoccaceae</taxon>
        <taxon>Rhodovulum</taxon>
    </lineage>
</organism>
<dbReference type="CDD" id="cd16829">
    <property type="entry name" value="ChuX_HutX-like"/>
    <property type="match status" value="1"/>
</dbReference>
<geneLocation type="plasmid" evidence="2">
    <name>Plasmid2 DNA</name>
</geneLocation>
<dbReference type="InterPro" id="IPR053733">
    <property type="entry name" value="Heme_Transport_Util_sf"/>
</dbReference>
<dbReference type="PATRIC" id="fig|35806.4.peg.4613"/>
<dbReference type="KEGG" id="rsu:NHU_04501"/>
<dbReference type="Proteomes" id="UP000064912">
    <property type="component" value="Plasmid Plasmid2"/>
</dbReference>
<proteinExistence type="predicted"/>
<reference evidence="1 2" key="1">
    <citation type="submission" date="2015-02" db="EMBL/GenBank/DDBJ databases">
        <title>Genome sequene of Rhodovulum sulfidophilum DSM 2351.</title>
        <authorList>
            <person name="Nagao N."/>
        </authorList>
    </citation>
    <scope>NUCLEOTIDE SEQUENCE [LARGE SCALE GENOMIC DNA]</scope>
    <source>
        <strain evidence="1 2">DSM 2351</strain>
        <plasmid evidence="2">Plasmid Plasmid2 DNA</plasmid>
    </source>
</reference>
<keyword evidence="1" id="KW-0614">Plasmid</keyword>
<dbReference type="Gene3D" id="3.40.1570.10">
    <property type="entry name" value="HemS/ChuS/ChuX like domains"/>
    <property type="match status" value="1"/>
</dbReference>
<protein>
    <submittedName>
        <fullName evidence="1">Putative heme iron utilization protein</fullName>
    </submittedName>
</protein>